<dbReference type="InterPro" id="IPR007053">
    <property type="entry name" value="LRAT_dom"/>
</dbReference>
<dbReference type="RefSeq" id="WP_406790862.1">
    <property type="nucleotide sequence ID" value="NZ_JBJHZX010000004.1"/>
</dbReference>
<keyword evidence="4" id="KW-0472">Membrane</keyword>
<keyword evidence="3" id="KW-0443">Lipid metabolism</keyword>
<keyword evidence="4" id="KW-1133">Transmembrane helix</keyword>
<evidence type="ECO:0000313" key="6">
    <source>
        <dbReference type="EMBL" id="MFL0194739.1"/>
    </source>
</evidence>
<dbReference type="PANTHER" id="PTHR13943:SF77">
    <property type="entry name" value="LRAT DOMAIN-CONTAINING PROTEIN"/>
    <property type="match status" value="1"/>
</dbReference>
<name>A0ABW8SHT9_9CLOT</name>
<evidence type="ECO:0000256" key="3">
    <source>
        <dbReference type="ARBA" id="ARBA00023098"/>
    </source>
</evidence>
<dbReference type="Proteomes" id="UP001623660">
    <property type="component" value="Unassembled WGS sequence"/>
</dbReference>
<organism evidence="6 7">
    <name type="scientific">Candidatus Clostridium eludens</name>
    <dbReference type="NCBI Taxonomy" id="3381663"/>
    <lineage>
        <taxon>Bacteria</taxon>
        <taxon>Bacillati</taxon>
        <taxon>Bacillota</taxon>
        <taxon>Clostridia</taxon>
        <taxon>Eubacteriales</taxon>
        <taxon>Clostridiaceae</taxon>
        <taxon>Clostridium</taxon>
    </lineage>
</organism>
<keyword evidence="6" id="KW-0012">Acyltransferase</keyword>
<reference evidence="6 7" key="1">
    <citation type="submission" date="2024-11" db="EMBL/GenBank/DDBJ databases">
        <authorList>
            <person name="Heng Y.C."/>
            <person name="Lim A.C.H."/>
            <person name="Lee J.K.Y."/>
            <person name="Kittelmann S."/>
        </authorList>
    </citation>
    <scope>NUCLEOTIDE SEQUENCE [LARGE SCALE GENOMIC DNA]</scope>
    <source>
        <strain evidence="6 7">WILCCON 0269</strain>
    </source>
</reference>
<protein>
    <submittedName>
        <fullName evidence="6">Lecithin retinol acyltransferase family protein</fullName>
    </submittedName>
</protein>
<keyword evidence="2" id="KW-0378">Hydrolase</keyword>
<dbReference type="PANTHER" id="PTHR13943">
    <property type="entry name" value="HRAS-LIKE SUPPRESSOR - RELATED"/>
    <property type="match status" value="1"/>
</dbReference>
<evidence type="ECO:0000256" key="2">
    <source>
        <dbReference type="ARBA" id="ARBA00022801"/>
    </source>
</evidence>
<feature type="domain" description="LRAT" evidence="5">
    <location>
        <begin position="135"/>
        <end position="236"/>
    </location>
</feature>
<evidence type="ECO:0000256" key="1">
    <source>
        <dbReference type="ARBA" id="ARBA00022679"/>
    </source>
</evidence>
<accession>A0ABW8SHT9</accession>
<comment type="caution">
    <text evidence="6">The sequence shown here is derived from an EMBL/GenBank/DDBJ whole genome shotgun (WGS) entry which is preliminary data.</text>
</comment>
<gene>
    <name evidence="6" type="ORF">ACJDU8_04000</name>
</gene>
<dbReference type="Gene3D" id="3.90.1720.10">
    <property type="entry name" value="endopeptidase domain like (from Nostoc punctiforme)"/>
    <property type="match status" value="1"/>
</dbReference>
<keyword evidence="7" id="KW-1185">Reference proteome</keyword>
<dbReference type="PROSITE" id="PS51934">
    <property type="entry name" value="LRAT"/>
    <property type="match status" value="1"/>
</dbReference>
<keyword evidence="4" id="KW-0812">Transmembrane</keyword>
<keyword evidence="1" id="KW-0808">Transferase</keyword>
<dbReference type="EMBL" id="JBJHZX010000004">
    <property type="protein sequence ID" value="MFL0194739.1"/>
    <property type="molecule type" value="Genomic_DNA"/>
</dbReference>
<evidence type="ECO:0000313" key="7">
    <source>
        <dbReference type="Proteomes" id="UP001623660"/>
    </source>
</evidence>
<evidence type="ECO:0000259" key="5">
    <source>
        <dbReference type="PROSITE" id="PS51934"/>
    </source>
</evidence>
<sequence length="259" mass="29754">MGKYFFIKLASVLLIITTVLVIYRIHVFQSKITNIYKYSEIQIPLNNKITQNDNALKNISIKDENNNNIDTYVFLSASGKTLMINPPIDGFYENSKILITINKNDTLYFKVKTGNSITLSKSIRKPEYGDIIGTTGRFMGYEYDHYGIYVGNNKVIHYCSSTGNAKDAEIQETDMEPYFKEKNYFILNIKGTVEFNSYETVKRAETRLGEKSYNLLQNNCEHFVIWAKTGNSESLQLENLSEKELVQVKMFTAMGINLQ</sequence>
<dbReference type="GO" id="GO:0016746">
    <property type="term" value="F:acyltransferase activity"/>
    <property type="evidence" value="ECO:0007669"/>
    <property type="project" value="UniProtKB-KW"/>
</dbReference>
<dbReference type="Pfam" id="PF04970">
    <property type="entry name" value="LRAT"/>
    <property type="match status" value="1"/>
</dbReference>
<dbReference type="InterPro" id="IPR051496">
    <property type="entry name" value="H-rev107_PLA/AT"/>
</dbReference>
<evidence type="ECO:0000256" key="4">
    <source>
        <dbReference type="SAM" id="Phobius"/>
    </source>
</evidence>
<proteinExistence type="predicted"/>
<feature type="transmembrane region" description="Helical" evidence="4">
    <location>
        <begin position="6"/>
        <end position="25"/>
    </location>
</feature>